<dbReference type="Proteomes" id="UP001151529">
    <property type="component" value="Chromosome 16"/>
</dbReference>
<name>A0A9Q0VL12_SALVM</name>
<reference evidence="1" key="2">
    <citation type="journal article" date="2023" name="Int. J. Mol. Sci.">
        <title>De Novo Assembly and Annotation of 11 Diverse Shrub Willow (Salix) Genomes Reveals Novel Gene Organization in Sex-Linked Regions.</title>
        <authorList>
            <person name="Hyden B."/>
            <person name="Feng K."/>
            <person name="Yates T.B."/>
            <person name="Jawdy S."/>
            <person name="Cereghino C."/>
            <person name="Smart L.B."/>
            <person name="Muchero W."/>
        </authorList>
    </citation>
    <scope>NUCLEOTIDE SEQUENCE [LARGE SCALE GENOMIC DNA]</scope>
    <source>
        <tissue evidence="1">Shoot tip</tissue>
    </source>
</reference>
<accession>A0A9Q0VL12</accession>
<protein>
    <submittedName>
        <fullName evidence="1">Uncharacterized protein</fullName>
    </submittedName>
</protein>
<evidence type="ECO:0000313" key="2">
    <source>
        <dbReference type="Proteomes" id="UP001151529"/>
    </source>
</evidence>
<keyword evidence="2" id="KW-1185">Reference proteome</keyword>
<reference evidence="1" key="1">
    <citation type="submission" date="2022-11" db="EMBL/GenBank/DDBJ databases">
        <authorList>
            <person name="Hyden B.L."/>
            <person name="Feng K."/>
            <person name="Yates T."/>
            <person name="Jawdy S."/>
            <person name="Smart L.B."/>
            <person name="Muchero W."/>
        </authorList>
    </citation>
    <scope>NUCLEOTIDE SEQUENCE</scope>
    <source>
        <tissue evidence="1">Shoot tip</tissue>
    </source>
</reference>
<dbReference type="AlphaFoldDB" id="A0A9Q0VL12"/>
<comment type="caution">
    <text evidence="1">The sequence shown here is derived from an EMBL/GenBank/DDBJ whole genome shotgun (WGS) entry which is preliminary data.</text>
</comment>
<proteinExistence type="predicted"/>
<gene>
    <name evidence="1" type="ORF">OIU85_001319</name>
</gene>
<evidence type="ECO:0000313" key="1">
    <source>
        <dbReference type="EMBL" id="KAJ6750770.1"/>
    </source>
</evidence>
<organism evidence="1 2">
    <name type="scientific">Salix viminalis</name>
    <name type="common">Common osier</name>
    <name type="synonym">Basket willow</name>
    <dbReference type="NCBI Taxonomy" id="40686"/>
    <lineage>
        <taxon>Eukaryota</taxon>
        <taxon>Viridiplantae</taxon>
        <taxon>Streptophyta</taxon>
        <taxon>Embryophyta</taxon>
        <taxon>Tracheophyta</taxon>
        <taxon>Spermatophyta</taxon>
        <taxon>Magnoliopsida</taxon>
        <taxon>eudicotyledons</taxon>
        <taxon>Gunneridae</taxon>
        <taxon>Pentapetalae</taxon>
        <taxon>rosids</taxon>
        <taxon>fabids</taxon>
        <taxon>Malpighiales</taxon>
        <taxon>Salicaceae</taxon>
        <taxon>Saliceae</taxon>
        <taxon>Salix</taxon>
    </lineage>
</organism>
<dbReference type="EMBL" id="JAPFFL010000001">
    <property type="protein sequence ID" value="KAJ6750770.1"/>
    <property type="molecule type" value="Genomic_DNA"/>
</dbReference>
<sequence>MRVSAGGEEERSFVVVEEYWGVMGFAGKDGEERMEEVGDSVNWIEAITDQQLIMRVSAGGEEAVSSNNNNSLWTSAGGGNFIEGWDGNGLMILGFMEQYLGGVYVISEQEMRG</sequence>